<feature type="compositionally biased region" description="Low complexity" evidence="9">
    <location>
        <begin position="181"/>
        <end position="200"/>
    </location>
</feature>
<dbReference type="Proteomes" id="UP001501920">
    <property type="component" value="Chromosome 11"/>
</dbReference>
<keyword evidence="1" id="KW-0519">Myristate</keyword>
<dbReference type="CTD" id="325751"/>
<reference evidence="10 11" key="1">
    <citation type="submission" date="2020-10" db="EMBL/GenBank/DDBJ databases">
        <title>Pygocentrus nattereri (red-bellied piranha) genome, fPygNat1, primary haplotype.</title>
        <authorList>
            <person name="Myers G."/>
            <person name="Meyer A."/>
            <person name="Karagic N."/>
            <person name="Pippel M."/>
            <person name="Winkler S."/>
            <person name="Tracey A."/>
            <person name="Wood J."/>
            <person name="Formenti G."/>
            <person name="Howe K."/>
            <person name="Fedrigo O."/>
            <person name="Jarvis E.D."/>
        </authorList>
    </citation>
    <scope>NUCLEOTIDE SEQUENCE [LARGE SCALE GENOMIC DNA]</scope>
</reference>
<dbReference type="Ensembl" id="ENSPNAT00000034774.2">
    <property type="protein sequence ID" value="ENSPNAP00000022569.2"/>
    <property type="gene ID" value="ENSPNAG00000029963.2"/>
</dbReference>
<feature type="region of interest" description="Disordered" evidence="9">
    <location>
        <begin position="1"/>
        <end position="20"/>
    </location>
</feature>
<evidence type="ECO:0000256" key="3">
    <source>
        <dbReference type="ARBA" id="ARBA00023128"/>
    </source>
</evidence>
<dbReference type="GO" id="GO:0061617">
    <property type="term" value="C:MICOS complex"/>
    <property type="evidence" value="ECO:0007669"/>
    <property type="project" value="InterPro"/>
</dbReference>
<dbReference type="RefSeq" id="XP_037398617.1">
    <property type="nucleotide sequence ID" value="XM_037542720.1"/>
</dbReference>
<dbReference type="GeneTree" id="ENSGT00390000000903"/>
<evidence type="ECO:0000256" key="6">
    <source>
        <dbReference type="ARBA" id="ARBA00023288"/>
    </source>
</evidence>
<proteinExistence type="predicted"/>
<evidence type="ECO:0000313" key="10">
    <source>
        <dbReference type="Ensembl" id="ENSPNAP00000022569.2"/>
    </source>
</evidence>
<dbReference type="OrthoDB" id="9944291at2759"/>
<feature type="region of interest" description="Disordered" evidence="9">
    <location>
        <begin position="39"/>
        <end position="122"/>
    </location>
</feature>
<keyword evidence="5" id="KW-1015">Disulfide bond</keyword>
<feature type="compositionally biased region" description="Pro residues" evidence="9">
    <location>
        <begin position="272"/>
        <end position="284"/>
    </location>
</feature>
<keyword evidence="6" id="KW-0449">Lipoprotein</keyword>
<evidence type="ECO:0000313" key="11">
    <source>
        <dbReference type="Proteomes" id="UP001501920"/>
    </source>
</evidence>
<sequence>MGGNSSSKLDPFEASDGEGLTVVTGIRLTDRVIDRMKESPQAVNQCPQSKRQAHPPVAKPAAPLGQPWIPGEHLGPISPRPPSYVSSLVPPPLQEPVPPAVPLGSVTQETPTPGDSSAPTVEAIPLLSPTEPTAQEHITTPPPTELVSIASSPPTEFLTGAASRFEAVDKFPSAPSEHSEPVITTPPTTTEPLAASTPAEQGELLTTTSSSAEPASVAIPTVVETESSPSPDSPLTVPVSLVEEPVTVESSEIPLDTLPGHDEPTEMHRSPPGEPVPSPSPLSIPMPSSASLVPPQSSSALAVPSELPSLGQLGPSPTEETPAPPSSANIAESPVASGLPPLTETFSPLTCLPKPQAAVNEEELRKQIRDDLQKQLQEEMKMAELKIQQQLEEEKVKAEAEAEAKAQLQIQAEVQKVLEREQIALQQSLKDAVMKERMKTEDERLVSQYYIQKLEEKERDLAKQDSLYKEQITKLEEKTAMFTRVTAESFKKGLEDTHNRFKRYQIKPVCSELQSEILKCYKDNTGQTLTCSNIASLYMQCVDNAKQVYPSFPLCFLKGWLESDIFPLACFSIYANT</sequence>
<evidence type="ECO:0000256" key="4">
    <source>
        <dbReference type="ARBA" id="ARBA00023136"/>
    </source>
</evidence>
<feature type="compositionally biased region" description="Low complexity" evidence="9">
    <location>
        <begin position="285"/>
        <end position="302"/>
    </location>
</feature>
<dbReference type="InterPro" id="IPR007964">
    <property type="entry name" value="MIC19/MIC25"/>
</dbReference>
<keyword evidence="2" id="KW-0999">Mitochondrion inner membrane</keyword>
<dbReference type="PANTHER" id="PTHR21588">
    <property type="entry name" value="COILED-COIL-HELIX-COILED-COIL-HELIX DOMAIN CONTAINING 6"/>
    <property type="match status" value="1"/>
</dbReference>
<evidence type="ECO:0000256" key="1">
    <source>
        <dbReference type="ARBA" id="ARBA00022707"/>
    </source>
</evidence>
<evidence type="ECO:0000256" key="8">
    <source>
        <dbReference type="SAM" id="Coils"/>
    </source>
</evidence>
<keyword evidence="3" id="KW-0496">Mitochondrion</keyword>
<keyword evidence="11" id="KW-1185">Reference proteome</keyword>
<dbReference type="GeneID" id="108428780"/>
<dbReference type="AlphaFoldDB" id="A0A3B4DI12"/>
<feature type="region of interest" description="Disordered" evidence="9">
    <location>
        <begin position="171"/>
        <end position="347"/>
    </location>
</feature>
<reference evidence="10" key="2">
    <citation type="submission" date="2025-08" db="UniProtKB">
        <authorList>
            <consortium name="Ensembl"/>
        </authorList>
    </citation>
    <scope>IDENTIFICATION</scope>
</reference>
<keyword evidence="4" id="KW-0472">Membrane</keyword>
<dbReference type="Pfam" id="PF05300">
    <property type="entry name" value="MIC19_MIC25"/>
    <property type="match status" value="1"/>
</dbReference>
<keyword evidence="8" id="KW-0175">Coiled coil</keyword>
<evidence type="ECO:0000256" key="9">
    <source>
        <dbReference type="SAM" id="MobiDB-lite"/>
    </source>
</evidence>
<dbReference type="PANTHER" id="PTHR21588:SF23">
    <property type="entry name" value="MICOS COMPLEX SUBUNIT MIC19 ISOFORM X1"/>
    <property type="match status" value="1"/>
</dbReference>
<evidence type="ECO:0000256" key="2">
    <source>
        <dbReference type="ARBA" id="ARBA00022792"/>
    </source>
</evidence>
<feature type="compositionally biased region" description="Polar residues" evidence="9">
    <location>
        <begin position="204"/>
        <end position="213"/>
    </location>
</feature>
<dbReference type="GO" id="GO:0007007">
    <property type="term" value="P:inner mitochondrial membrane organization"/>
    <property type="evidence" value="ECO:0007669"/>
    <property type="project" value="TreeGrafter"/>
</dbReference>
<feature type="compositionally biased region" description="Polar residues" evidence="9">
    <location>
        <begin position="41"/>
        <end position="50"/>
    </location>
</feature>
<feature type="compositionally biased region" description="Polar residues" evidence="9">
    <location>
        <begin position="105"/>
        <end position="119"/>
    </location>
</feature>
<dbReference type="PROSITE" id="PS51808">
    <property type="entry name" value="CHCH"/>
    <property type="match status" value="1"/>
</dbReference>
<feature type="compositionally biased region" description="Basic and acidic residues" evidence="9">
    <location>
        <begin position="259"/>
        <end position="271"/>
    </location>
</feature>
<name>A0A3B4DI12_PYGNA</name>
<protein>
    <recommendedName>
        <fullName evidence="12">Coiled-coil-helix-coiled-coil-helix domain containing 3a</fullName>
    </recommendedName>
</protein>
<accession>A0A3B4DI12</accession>
<feature type="coiled-coil region" evidence="8">
    <location>
        <begin position="358"/>
        <end position="411"/>
    </location>
</feature>
<dbReference type="InterPro" id="IPR052632">
    <property type="entry name" value="MICOS_subunit_Mic19"/>
</dbReference>
<dbReference type="STRING" id="42514.ENSPNAP00000022569"/>
<evidence type="ECO:0000256" key="5">
    <source>
        <dbReference type="ARBA" id="ARBA00023157"/>
    </source>
</evidence>
<feature type="compositionally biased region" description="Pro residues" evidence="9">
    <location>
        <begin position="89"/>
        <end position="101"/>
    </location>
</feature>
<evidence type="ECO:0000256" key="7">
    <source>
        <dbReference type="ARBA" id="ARBA00034476"/>
    </source>
</evidence>
<organism evidence="10 11">
    <name type="scientific">Pygocentrus nattereri</name>
    <name type="common">Red-bellied piranha</name>
    <dbReference type="NCBI Taxonomy" id="42514"/>
    <lineage>
        <taxon>Eukaryota</taxon>
        <taxon>Metazoa</taxon>
        <taxon>Chordata</taxon>
        <taxon>Craniata</taxon>
        <taxon>Vertebrata</taxon>
        <taxon>Euteleostomi</taxon>
        <taxon>Actinopterygii</taxon>
        <taxon>Neopterygii</taxon>
        <taxon>Teleostei</taxon>
        <taxon>Ostariophysi</taxon>
        <taxon>Characiformes</taxon>
        <taxon>Characoidei</taxon>
        <taxon>Pygocentrus</taxon>
    </lineage>
</organism>
<reference evidence="10" key="3">
    <citation type="submission" date="2025-09" db="UniProtKB">
        <authorList>
            <consortium name="Ensembl"/>
        </authorList>
    </citation>
    <scope>IDENTIFICATION</scope>
</reference>
<evidence type="ECO:0008006" key="12">
    <source>
        <dbReference type="Google" id="ProtNLM"/>
    </source>
</evidence>
<comment type="subcellular location">
    <subcellularLocation>
        <location evidence="7">Mitochondrion inner membrane</location>
        <topology evidence="7">Lipid-anchor</topology>
    </subcellularLocation>
</comment>